<keyword evidence="2" id="KW-0472">Membrane</keyword>
<dbReference type="RefSeq" id="WP_248669585.1">
    <property type="nucleotide sequence ID" value="NZ_JALPRX010000129.1"/>
</dbReference>
<dbReference type="EMBL" id="JALPRX010000129">
    <property type="protein sequence ID" value="MCK8787534.1"/>
    <property type="molecule type" value="Genomic_DNA"/>
</dbReference>
<feature type="transmembrane region" description="Helical" evidence="2">
    <location>
        <begin position="234"/>
        <end position="253"/>
    </location>
</feature>
<dbReference type="AlphaFoldDB" id="A0A9X1YB67"/>
<name>A0A9X1YB67_9PROT</name>
<feature type="transmembrane region" description="Helical" evidence="2">
    <location>
        <begin position="341"/>
        <end position="360"/>
    </location>
</feature>
<evidence type="ECO:0000259" key="3">
    <source>
        <dbReference type="Pfam" id="PF12158"/>
    </source>
</evidence>
<keyword evidence="5" id="KW-1185">Reference proteome</keyword>
<keyword evidence="2" id="KW-0812">Transmembrane</keyword>
<reference evidence="4" key="1">
    <citation type="submission" date="2022-04" db="EMBL/GenBank/DDBJ databases">
        <title>Roseomonas acroporae sp. nov., isolated from coral Acropora digitifera.</title>
        <authorList>
            <person name="Sun H."/>
        </authorList>
    </citation>
    <scope>NUCLEOTIDE SEQUENCE</scope>
    <source>
        <strain evidence="4">NAR14</strain>
    </source>
</reference>
<dbReference type="InterPro" id="IPR021994">
    <property type="entry name" value="DUF3592"/>
</dbReference>
<protein>
    <submittedName>
        <fullName evidence="4">DUF3592 domain-containing protein</fullName>
    </submittedName>
</protein>
<accession>A0A9X1YB67</accession>
<feature type="region of interest" description="Disordered" evidence="1">
    <location>
        <begin position="175"/>
        <end position="227"/>
    </location>
</feature>
<evidence type="ECO:0000256" key="2">
    <source>
        <dbReference type="SAM" id="Phobius"/>
    </source>
</evidence>
<comment type="caution">
    <text evidence="4">The sequence shown here is derived from an EMBL/GenBank/DDBJ whole genome shotgun (WGS) entry which is preliminary data.</text>
</comment>
<organism evidence="4 5">
    <name type="scientific">Roseomonas acroporae</name>
    <dbReference type="NCBI Taxonomy" id="2937791"/>
    <lineage>
        <taxon>Bacteria</taxon>
        <taxon>Pseudomonadati</taxon>
        <taxon>Pseudomonadota</taxon>
        <taxon>Alphaproteobacteria</taxon>
        <taxon>Acetobacterales</taxon>
        <taxon>Roseomonadaceae</taxon>
        <taxon>Roseomonas</taxon>
    </lineage>
</organism>
<sequence length="460" mass="48709">MSGPLPPWRGGLGRALAWVLLLVSVPACLGGGLLSLFAFVTLSQQLGRPVAPGQVVAAERRSGDSVAPVIEYRTPDGETRRVAGNIANDSPSWRIGDPMGVRYDPDAPAEAIPDTFWSIWLFPLMLGVPGAMLLLPGLATVALARRRLRRRGPPAAAGAPLAAAMADGAAPPSRIVLAKAGPGGGGQGTAPPPDAAPAPASAPASAGPPDRPVERRPPPVAPGEAATRRDRSRALFLVVLALLFGGDAARRFVNGLEYRQRTVTAPGHVAELVRTGRRGSDSYAPVFRFRTEAGREIRARQAWSSGLRFWSVGETATIRYDPAHPEEGAPDTPMAQWGTPIVQSNLAVLFLLLAAAAVLPERRRARHRARLWEEGVPVQAGPPLVEEGRAADDAPVWTVTAAWDEPGRGRRWVFESLPLREDPAPLLRGRETVTVLVHPADPAVYAMQRPGDGEPAGLAG</sequence>
<feature type="compositionally biased region" description="Low complexity" evidence="1">
    <location>
        <begin position="197"/>
        <end position="208"/>
    </location>
</feature>
<keyword evidence="2" id="KW-1133">Transmembrane helix</keyword>
<dbReference type="Pfam" id="PF12158">
    <property type="entry name" value="DUF3592"/>
    <property type="match status" value="2"/>
</dbReference>
<feature type="transmembrane region" description="Helical" evidence="2">
    <location>
        <begin position="120"/>
        <end position="144"/>
    </location>
</feature>
<proteinExistence type="predicted"/>
<feature type="domain" description="DUF3592" evidence="3">
    <location>
        <begin position="52"/>
        <end position="116"/>
    </location>
</feature>
<evidence type="ECO:0000256" key="1">
    <source>
        <dbReference type="SAM" id="MobiDB-lite"/>
    </source>
</evidence>
<gene>
    <name evidence="4" type="ORF">M0638_24495</name>
</gene>
<evidence type="ECO:0000313" key="4">
    <source>
        <dbReference type="EMBL" id="MCK8787534.1"/>
    </source>
</evidence>
<feature type="transmembrane region" description="Helical" evidence="2">
    <location>
        <begin position="15"/>
        <end position="40"/>
    </location>
</feature>
<evidence type="ECO:0000313" key="5">
    <source>
        <dbReference type="Proteomes" id="UP001139516"/>
    </source>
</evidence>
<feature type="domain" description="DUF3592" evidence="3">
    <location>
        <begin position="267"/>
        <end position="327"/>
    </location>
</feature>
<dbReference type="Proteomes" id="UP001139516">
    <property type="component" value="Unassembled WGS sequence"/>
</dbReference>